<accession>A0A0D8ZTM2</accession>
<comment type="caution">
    <text evidence="1">The sequence shown here is derived from an EMBL/GenBank/DDBJ whole genome shotgun (WGS) entry which is preliminary data.</text>
</comment>
<dbReference type="STRING" id="1618023.UH38_08430"/>
<gene>
    <name evidence="1" type="ORF">UH38_08430</name>
</gene>
<organism evidence="1 2">
    <name type="scientific">Aliterella atlantica CENA595</name>
    <dbReference type="NCBI Taxonomy" id="1618023"/>
    <lineage>
        <taxon>Bacteria</taxon>
        <taxon>Bacillati</taxon>
        <taxon>Cyanobacteriota</taxon>
        <taxon>Cyanophyceae</taxon>
        <taxon>Chroococcidiopsidales</taxon>
        <taxon>Aliterellaceae</taxon>
        <taxon>Aliterella</taxon>
    </lineage>
</organism>
<sequence>MVYVFCFYLEVAELAEISLNIISANTTVGHDSFINEAFFEGSKKFPSPSKIGIGEVASSKTGFNKIGVFKDSRSKIDIVKDNLSERSIGKISPWHIAIGKTPFIHTDIKEFTKTQVTSAKPTGIEVGVGKVGLMVDNFYIDFIPPVSTSTIPTSLISFSPSVLFAGHLILL</sequence>
<dbReference type="Proteomes" id="UP000032452">
    <property type="component" value="Unassembled WGS sequence"/>
</dbReference>
<evidence type="ECO:0000313" key="1">
    <source>
        <dbReference type="EMBL" id="KJH72090.1"/>
    </source>
</evidence>
<name>A0A0D8ZTM2_9CYAN</name>
<evidence type="ECO:0000313" key="2">
    <source>
        <dbReference type="Proteomes" id="UP000032452"/>
    </source>
</evidence>
<dbReference type="EMBL" id="JYON01000007">
    <property type="protein sequence ID" value="KJH72090.1"/>
    <property type="molecule type" value="Genomic_DNA"/>
</dbReference>
<protein>
    <submittedName>
        <fullName evidence="1">Uncharacterized protein</fullName>
    </submittedName>
</protein>
<proteinExistence type="predicted"/>
<keyword evidence="2" id="KW-1185">Reference proteome</keyword>
<reference evidence="1 2" key="1">
    <citation type="submission" date="2015-02" db="EMBL/GenBank/DDBJ databases">
        <title>Draft genome of a novel marine cyanobacterium (Chroococcales) isolated from South Atlantic Ocean.</title>
        <authorList>
            <person name="Rigonato J."/>
            <person name="Alvarenga D.O."/>
            <person name="Branco L.H."/>
            <person name="Varani A.M."/>
            <person name="Brandini F.P."/>
            <person name="Fiore M.F."/>
        </authorList>
    </citation>
    <scope>NUCLEOTIDE SEQUENCE [LARGE SCALE GENOMIC DNA]</scope>
    <source>
        <strain evidence="1 2">CENA595</strain>
    </source>
</reference>
<dbReference type="AlphaFoldDB" id="A0A0D8ZTM2"/>